<reference evidence="2" key="1">
    <citation type="submission" date="2020-10" db="EMBL/GenBank/DDBJ databases">
        <authorList>
            <person name="Gilroy R."/>
        </authorList>
    </citation>
    <scope>NUCLEOTIDE SEQUENCE</scope>
    <source>
        <strain evidence="2">E3-2379</strain>
    </source>
</reference>
<evidence type="ECO:0008006" key="4">
    <source>
        <dbReference type="Google" id="ProtNLM"/>
    </source>
</evidence>
<sequence length="860" mass="93999">MKQYKGSTYKWTTSNKSVASVNQKGVVVANQEGTTVIRCYAESKKSAYMAQYTIKVNTEKKVATQAQLTKALQNKKITSLIIDTNKDVDFEIPEGNYQNVSLSVNAPNADVENYGVFKSIKILMIKPNTWHEQASGNRITVKALQARIVVEKGASVDAMSFTKKDANVNVEVNGTVSELKVTQENMLTVKANGTIDTVSMNAPASVDLEVNGTINTVAMNASGQLNVNGTTKNEIPVVVSDKAEGAKVNAAVKVEVHTPVKVDVSLEKGAEGSSVKVSDDNVDVTVKNETDDKVVVEKPSGNQEVDTTKKPTSDETITSPVEDTTTEVTTSLAEQSGLKIVNVESVENGKVRLTLNKAYPQLTQSMLSIICTTGGSDMTIQRIEPSADYTTFDIITSYYDDNGYSLAIIFSDNSLIEKGFVSKYDCPQLTSVNTTRVSGTEATLKYIADEPGTFYYIIKENATSRMSTKAVHQVPNELDGITEAYMLQNGTSVSMKSQANEVTIHTLKEGSAYTIYYMAASTDGKTTLIKKIDIDSKVVVGDTSSIKIESAEGYYKYVSFFGENYRYEITLSEPTKEALTLDNFKISCPKGNLTIGRVETMDNQHYTVYMKSGVIPQGNNYFTATITFQDGTTARKDFYVDFDAPIIATTSSSVSRTGEKQLKVTLKSDEEGSIYWTILQPSDVFEPDTTAKKDPKLVMDANPTEQALVSGEGTFTVDLSEVPANNSYFCFVTKDAKGNYTEFMYYLAIPEYKEPEVPGSGTEDTTPKTFEITSVSAYKGMADVITLSFKLKDSVDFKSAKFAIKNNNTGMAQNFIHGQNIIENSSTEFQFIGSYYTSGNYTVTVTLSDGRVGTANFTIS</sequence>
<feature type="region of interest" description="Disordered" evidence="1">
    <location>
        <begin position="298"/>
        <end position="319"/>
    </location>
</feature>
<evidence type="ECO:0000313" key="2">
    <source>
        <dbReference type="EMBL" id="MBO8464248.1"/>
    </source>
</evidence>
<protein>
    <recommendedName>
        <fullName evidence="4">BIG2 domain-containing protein</fullName>
    </recommendedName>
</protein>
<dbReference type="Proteomes" id="UP000823618">
    <property type="component" value="Unassembled WGS sequence"/>
</dbReference>
<evidence type="ECO:0000313" key="3">
    <source>
        <dbReference type="Proteomes" id="UP000823618"/>
    </source>
</evidence>
<dbReference type="InterPro" id="IPR008964">
    <property type="entry name" value="Invasin/intimin_cell_adhesion"/>
</dbReference>
<gene>
    <name evidence="2" type="ORF">IAC13_09985</name>
</gene>
<reference evidence="2" key="2">
    <citation type="journal article" date="2021" name="PeerJ">
        <title>Extensive microbial diversity within the chicken gut microbiome revealed by metagenomics and culture.</title>
        <authorList>
            <person name="Gilroy R."/>
            <person name="Ravi A."/>
            <person name="Getino M."/>
            <person name="Pursley I."/>
            <person name="Horton D.L."/>
            <person name="Alikhan N.F."/>
            <person name="Baker D."/>
            <person name="Gharbi K."/>
            <person name="Hall N."/>
            <person name="Watson M."/>
            <person name="Adriaenssens E.M."/>
            <person name="Foster-Nyarko E."/>
            <person name="Jarju S."/>
            <person name="Secka A."/>
            <person name="Antonio M."/>
            <person name="Oren A."/>
            <person name="Chaudhuri R.R."/>
            <person name="La Ragione R."/>
            <person name="Hildebrand F."/>
            <person name="Pallen M.J."/>
        </authorList>
    </citation>
    <scope>NUCLEOTIDE SEQUENCE</scope>
    <source>
        <strain evidence="2">E3-2379</strain>
    </source>
</reference>
<dbReference type="EMBL" id="JADIML010000286">
    <property type="protein sequence ID" value="MBO8464248.1"/>
    <property type="molecule type" value="Genomic_DNA"/>
</dbReference>
<evidence type="ECO:0000256" key="1">
    <source>
        <dbReference type="SAM" id="MobiDB-lite"/>
    </source>
</evidence>
<dbReference type="Pfam" id="PF26182">
    <property type="entry name" value="Ig_NUP210_5th"/>
    <property type="match status" value="1"/>
</dbReference>
<dbReference type="AlphaFoldDB" id="A0A9D9I316"/>
<comment type="caution">
    <text evidence="2">The sequence shown here is derived from an EMBL/GenBank/DDBJ whole genome shotgun (WGS) entry which is preliminary data.</text>
</comment>
<dbReference type="SUPFAM" id="SSF49373">
    <property type="entry name" value="Invasin/intimin cell-adhesion fragments"/>
    <property type="match status" value="1"/>
</dbReference>
<name>A0A9D9I316_9FIRM</name>
<accession>A0A9D9I316</accession>
<dbReference type="Gene3D" id="2.60.40.1080">
    <property type="match status" value="1"/>
</dbReference>
<organism evidence="2 3">
    <name type="scientific">Candidatus Scybalomonas excrementavium</name>
    <dbReference type="NCBI Taxonomy" id="2840943"/>
    <lineage>
        <taxon>Bacteria</taxon>
        <taxon>Bacillati</taxon>
        <taxon>Bacillota</taxon>
        <taxon>Clostridia</taxon>
        <taxon>Lachnospirales</taxon>
        <taxon>Lachnospiraceae</taxon>
        <taxon>Lachnospiraceae incertae sedis</taxon>
        <taxon>Candidatus Scybalomonas</taxon>
    </lineage>
</organism>
<proteinExistence type="predicted"/>